<feature type="domain" description="BZIP" evidence="2">
    <location>
        <begin position="163"/>
        <end position="209"/>
    </location>
</feature>
<dbReference type="EMBL" id="BRXW01000122">
    <property type="protein sequence ID" value="GMI08276.1"/>
    <property type="molecule type" value="Genomic_DNA"/>
</dbReference>
<reference evidence="4" key="1">
    <citation type="journal article" date="2023" name="Commun. Biol.">
        <title>Genome analysis of Parmales, the sister group of diatoms, reveals the evolutionary specialization of diatoms from phago-mixotrophs to photoautotrophs.</title>
        <authorList>
            <person name="Ban H."/>
            <person name="Sato S."/>
            <person name="Yoshikawa S."/>
            <person name="Yamada K."/>
            <person name="Nakamura Y."/>
            <person name="Ichinomiya M."/>
            <person name="Sato N."/>
            <person name="Blanc-Mathieu R."/>
            <person name="Endo H."/>
            <person name="Kuwata A."/>
            <person name="Ogata H."/>
        </authorList>
    </citation>
    <scope>NUCLEOTIDE SEQUENCE [LARGE SCALE GENOMIC DNA]</scope>
    <source>
        <strain evidence="4">NIES 3700</strain>
    </source>
</reference>
<feature type="compositionally biased region" description="Low complexity" evidence="1">
    <location>
        <begin position="108"/>
        <end position="121"/>
    </location>
</feature>
<evidence type="ECO:0000259" key="2">
    <source>
        <dbReference type="PROSITE" id="PS50217"/>
    </source>
</evidence>
<feature type="compositionally biased region" description="Low complexity" evidence="1">
    <location>
        <begin position="227"/>
        <end position="247"/>
    </location>
</feature>
<proteinExistence type="predicted"/>
<feature type="region of interest" description="Disordered" evidence="1">
    <location>
        <begin position="157"/>
        <end position="178"/>
    </location>
</feature>
<dbReference type="AlphaFoldDB" id="A0A9W7FA08"/>
<keyword evidence="4" id="KW-1185">Reference proteome</keyword>
<dbReference type="OrthoDB" id="10470619at2759"/>
<dbReference type="SMART" id="SM00338">
    <property type="entry name" value="BRLZ"/>
    <property type="match status" value="1"/>
</dbReference>
<dbReference type="Gene3D" id="1.20.5.170">
    <property type="match status" value="1"/>
</dbReference>
<feature type="compositionally biased region" description="Polar residues" evidence="1">
    <location>
        <begin position="254"/>
        <end position="264"/>
    </location>
</feature>
<gene>
    <name evidence="3" type="ORF">TrLO_g6466</name>
</gene>
<sequence>MDLDFDLDEHDLMKLLAQPLDDWGEGPQSPGEGPQSPRPSLIVPSQTSSLSATLDTICSRLPQQPADPDSAKLARSNRRAIMRERKARLCGDILRRGGAANKTKKKSAGGSKSNMSSLGGLNSVGGVDSPLAGPIPSVVQTGANKVKKQPAISAADAKLTTSEEKKQRRIIRNRQAAQLHRDRKARALLDLQTSLAQKESENAILRATLFKVKSLVSPDDWEMLSREMSSASSSSSTSISTDSMSCSSDEEKPSSPTLSATHTQPNKKRKATSSNNYSAGGIVKLGMMAGLGLCAMIGVMNSGSNMNMGAGLTAPGVGVDLNLARGELPGLTSPGESGRRKLVEDVEEVETSDFALTTTTTTTATTEQTYSYAISPIENIPSLWGTPPWYYSSSHSLYAMEGGNSTATGGNNLRGGATSRALVPAQSKSLTNYIYAPTARARIQSLLPAVVDPKRVNVGALEEQLLTILLPSSSVNDYDYDYGEAEDGRWLEMQCKVIEVKEIWDVDFR</sequence>
<feature type="region of interest" description="Disordered" evidence="1">
    <location>
        <begin position="227"/>
        <end position="275"/>
    </location>
</feature>
<feature type="region of interest" description="Disordered" evidence="1">
    <location>
        <begin position="92"/>
        <end position="121"/>
    </location>
</feature>
<evidence type="ECO:0000313" key="3">
    <source>
        <dbReference type="EMBL" id="GMI08276.1"/>
    </source>
</evidence>
<dbReference type="InterPro" id="IPR004827">
    <property type="entry name" value="bZIP"/>
</dbReference>
<dbReference type="GO" id="GO:0003700">
    <property type="term" value="F:DNA-binding transcription factor activity"/>
    <property type="evidence" value="ECO:0007669"/>
    <property type="project" value="InterPro"/>
</dbReference>
<dbReference type="Proteomes" id="UP001165122">
    <property type="component" value="Unassembled WGS sequence"/>
</dbReference>
<dbReference type="PROSITE" id="PS50217">
    <property type="entry name" value="BZIP"/>
    <property type="match status" value="1"/>
</dbReference>
<accession>A0A9W7FA08</accession>
<evidence type="ECO:0000256" key="1">
    <source>
        <dbReference type="SAM" id="MobiDB-lite"/>
    </source>
</evidence>
<organism evidence="3 4">
    <name type="scientific">Triparma laevis f. longispina</name>
    <dbReference type="NCBI Taxonomy" id="1714387"/>
    <lineage>
        <taxon>Eukaryota</taxon>
        <taxon>Sar</taxon>
        <taxon>Stramenopiles</taxon>
        <taxon>Ochrophyta</taxon>
        <taxon>Bolidophyceae</taxon>
        <taxon>Parmales</taxon>
        <taxon>Triparmaceae</taxon>
        <taxon>Triparma</taxon>
    </lineage>
</organism>
<name>A0A9W7FA08_9STRA</name>
<comment type="caution">
    <text evidence="3">The sequence shown here is derived from an EMBL/GenBank/DDBJ whole genome shotgun (WGS) entry which is preliminary data.</text>
</comment>
<feature type="region of interest" description="Disordered" evidence="1">
    <location>
        <begin position="17"/>
        <end position="48"/>
    </location>
</feature>
<dbReference type="InterPro" id="IPR046347">
    <property type="entry name" value="bZIP_sf"/>
</dbReference>
<feature type="compositionally biased region" description="Low complexity" evidence="1">
    <location>
        <begin position="25"/>
        <end position="35"/>
    </location>
</feature>
<dbReference type="CDD" id="cd14686">
    <property type="entry name" value="bZIP"/>
    <property type="match status" value="1"/>
</dbReference>
<dbReference type="SUPFAM" id="SSF57959">
    <property type="entry name" value="Leucine zipper domain"/>
    <property type="match status" value="1"/>
</dbReference>
<protein>
    <recommendedName>
        <fullName evidence="2">BZIP domain-containing protein</fullName>
    </recommendedName>
</protein>
<evidence type="ECO:0000313" key="4">
    <source>
        <dbReference type="Proteomes" id="UP001165122"/>
    </source>
</evidence>